<dbReference type="PROSITE" id="PS00463">
    <property type="entry name" value="ZN2_CY6_FUNGAL_1"/>
    <property type="match status" value="1"/>
</dbReference>
<feature type="domain" description="Zn(2)-C6 fungal-type" evidence="3">
    <location>
        <begin position="32"/>
        <end position="62"/>
    </location>
</feature>
<feature type="region of interest" description="Disordered" evidence="2">
    <location>
        <begin position="78"/>
        <end position="101"/>
    </location>
</feature>
<dbReference type="PANTHER" id="PTHR47657:SF7">
    <property type="entry name" value="STEROL REGULATORY ELEMENT-BINDING PROTEIN ECM22"/>
    <property type="match status" value="1"/>
</dbReference>
<name>A0A4P7MW37_PYROR</name>
<dbReference type="PROSITE" id="PS50048">
    <property type="entry name" value="ZN2_CY6_FUNGAL_2"/>
    <property type="match status" value="1"/>
</dbReference>
<dbReference type="EMBL" id="CP034204">
    <property type="protein sequence ID" value="QBZ54317.1"/>
    <property type="molecule type" value="Genomic_DNA"/>
</dbReference>
<dbReference type="InterPro" id="IPR001138">
    <property type="entry name" value="Zn2Cys6_DnaBD"/>
</dbReference>
<evidence type="ECO:0000313" key="4">
    <source>
        <dbReference type="EMBL" id="QBZ54317.1"/>
    </source>
</evidence>
<dbReference type="InterPro" id="IPR036864">
    <property type="entry name" value="Zn2-C6_fun-type_DNA-bd_sf"/>
</dbReference>
<feature type="compositionally biased region" description="Polar residues" evidence="2">
    <location>
        <begin position="79"/>
        <end position="101"/>
    </location>
</feature>
<evidence type="ECO:0000256" key="2">
    <source>
        <dbReference type="SAM" id="MobiDB-lite"/>
    </source>
</evidence>
<dbReference type="InterPro" id="IPR052400">
    <property type="entry name" value="Zn2-C6_fungal_TF"/>
</dbReference>
<protein>
    <recommendedName>
        <fullName evidence="3">Zn(2)-C6 fungal-type domain-containing protein</fullName>
    </recommendedName>
</protein>
<dbReference type="SMART" id="SM00066">
    <property type="entry name" value="GAL4"/>
    <property type="match status" value="1"/>
</dbReference>
<dbReference type="GO" id="GO:0000981">
    <property type="term" value="F:DNA-binding transcription factor activity, RNA polymerase II-specific"/>
    <property type="evidence" value="ECO:0007669"/>
    <property type="project" value="InterPro"/>
</dbReference>
<dbReference type="AlphaFoldDB" id="A0A4P7MW37"/>
<reference evidence="4 5" key="1">
    <citation type="journal article" date="2019" name="Mol. Biol. Evol.">
        <title>Blast fungal genomes show frequent chromosomal changes, gene gains and losses, and effector gene turnover.</title>
        <authorList>
            <person name="Gomez Luciano L.B."/>
            <person name="Jason Tsai I."/>
            <person name="Chuma I."/>
            <person name="Tosa Y."/>
            <person name="Chen Y.H."/>
            <person name="Li J.Y."/>
            <person name="Li M.Y."/>
            <person name="Jade Lu M.Y."/>
            <person name="Nakayashiki H."/>
            <person name="Li W.H."/>
        </authorList>
    </citation>
    <scope>NUCLEOTIDE SEQUENCE [LARGE SCALE GENOMIC DNA]</scope>
    <source>
        <strain evidence="4">MZ5-1-6</strain>
    </source>
</reference>
<accession>A0A4P7MW37</accession>
<evidence type="ECO:0000259" key="3">
    <source>
        <dbReference type="PROSITE" id="PS50048"/>
    </source>
</evidence>
<proteinExistence type="predicted"/>
<dbReference type="Pfam" id="PF00172">
    <property type="entry name" value="Zn_clus"/>
    <property type="match status" value="1"/>
</dbReference>
<dbReference type="GO" id="GO:0008270">
    <property type="term" value="F:zinc ion binding"/>
    <property type="evidence" value="ECO:0007669"/>
    <property type="project" value="InterPro"/>
</dbReference>
<gene>
    <name evidence="4" type="ORF">PoMZ_10013</name>
</gene>
<dbReference type="Gene3D" id="4.10.240.10">
    <property type="entry name" value="Zn(2)-C6 fungal-type DNA-binding domain"/>
    <property type="match status" value="1"/>
</dbReference>
<evidence type="ECO:0000256" key="1">
    <source>
        <dbReference type="ARBA" id="ARBA00023242"/>
    </source>
</evidence>
<dbReference type="PANTHER" id="PTHR47657">
    <property type="entry name" value="STEROL REGULATORY ELEMENT-BINDING PROTEIN ECM22"/>
    <property type="match status" value="1"/>
</dbReference>
<dbReference type="Proteomes" id="UP000294847">
    <property type="component" value="Chromosome 1"/>
</dbReference>
<dbReference type="CDD" id="cd00067">
    <property type="entry name" value="GAL4"/>
    <property type="match status" value="1"/>
</dbReference>
<organism evidence="4 5">
    <name type="scientific">Pyricularia oryzae</name>
    <name type="common">Rice blast fungus</name>
    <name type="synonym">Magnaporthe oryzae</name>
    <dbReference type="NCBI Taxonomy" id="318829"/>
    <lineage>
        <taxon>Eukaryota</taxon>
        <taxon>Fungi</taxon>
        <taxon>Dikarya</taxon>
        <taxon>Ascomycota</taxon>
        <taxon>Pezizomycotina</taxon>
        <taxon>Sordariomycetes</taxon>
        <taxon>Sordariomycetidae</taxon>
        <taxon>Magnaporthales</taxon>
        <taxon>Pyriculariaceae</taxon>
        <taxon>Pyricularia</taxon>
    </lineage>
</organism>
<keyword evidence="1" id="KW-0539">Nucleus</keyword>
<dbReference type="SUPFAM" id="SSF57701">
    <property type="entry name" value="Zn2/Cys6 DNA-binding domain"/>
    <property type="match status" value="1"/>
</dbReference>
<evidence type="ECO:0000313" key="5">
    <source>
        <dbReference type="Proteomes" id="UP000294847"/>
    </source>
</evidence>
<sequence length="183" mass="20501">MPDPTMYLVGDAHNAASPPVMKRRAHRKSRSGCDSCKMKRKKCDEARPACSQCVKSNRSCNFRTGMDAASVNVLGLTGERTNPRSPVNQSSEFTEAQKSRSNNAWNYADKKAVTEELERLSNRQNEIVTVVNQLLKDLKSSINRQVRDEMTAVVLKARSMRQKQELAQALTTESRTCLSFGEC</sequence>